<keyword evidence="2" id="KW-0804">Transcription</keyword>
<proteinExistence type="predicted"/>
<dbReference type="Gene3D" id="1.10.10.60">
    <property type="entry name" value="Homeodomain-like"/>
    <property type="match status" value="2"/>
</dbReference>
<gene>
    <name evidence="5" type="ORF">SAMN05444410_10173</name>
</gene>
<dbReference type="SMART" id="SM00342">
    <property type="entry name" value="HTH_ARAC"/>
    <property type="match status" value="1"/>
</dbReference>
<dbReference type="Proteomes" id="UP000198711">
    <property type="component" value="Unassembled WGS sequence"/>
</dbReference>
<evidence type="ECO:0000259" key="4">
    <source>
        <dbReference type="PROSITE" id="PS01124"/>
    </source>
</evidence>
<dbReference type="PANTHER" id="PTHR47893">
    <property type="entry name" value="REGULATORY PROTEIN PCHR"/>
    <property type="match status" value="1"/>
</dbReference>
<dbReference type="SUPFAM" id="SSF46689">
    <property type="entry name" value="Homeodomain-like"/>
    <property type="match status" value="2"/>
</dbReference>
<dbReference type="PROSITE" id="PS01124">
    <property type="entry name" value="HTH_ARAC_FAMILY_2"/>
    <property type="match status" value="1"/>
</dbReference>
<keyword evidence="6" id="KW-1185">Reference proteome</keyword>
<feature type="transmembrane region" description="Helical" evidence="3">
    <location>
        <begin position="12"/>
        <end position="39"/>
    </location>
</feature>
<reference evidence="5 6" key="1">
    <citation type="submission" date="2016-10" db="EMBL/GenBank/DDBJ databases">
        <authorList>
            <person name="Varghese N."/>
            <person name="Submissions S."/>
        </authorList>
    </citation>
    <scope>NUCLEOTIDE SEQUENCE [LARGE SCALE GENOMIC DNA]</scope>
    <source>
        <strain evidence="5 6">DSM 25353</strain>
    </source>
</reference>
<dbReference type="InterPro" id="IPR009057">
    <property type="entry name" value="Homeodomain-like_sf"/>
</dbReference>
<dbReference type="GO" id="GO:0043565">
    <property type="term" value="F:sequence-specific DNA binding"/>
    <property type="evidence" value="ECO:0007669"/>
    <property type="project" value="InterPro"/>
</dbReference>
<dbReference type="GO" id="GO:0003700">
    <property type="term" value="F:DNA-binding transcription factor activity"/>
    <property type="evidence" value="ECO:0007669"/>
    <property type="project" value="InterPro"/>
</dbReference>
<dbReference type="InterPro" id="IPR018060">
    <property type="entry name" value="HTH_AraC"/>
</dbReference>
<feature type="domain" description="HTH araC/xylS-type" evidence="4">
    <location>
        <begin position="53"/>
        <end position="151"/>
    </location>
</feature>
<name>A0A8X8ID53_9BACT</name>
<dbReference type="AlphaFoldDB" id="A0A8X8ID53"/>
<dbReference type="PANTHER" id="PTHR47893:SF1">
    <property type="entry name" value="REGULATORY PROTEIN PCHR"/>
    <property type="match status" value="1"/>
</dbReference>
<dbReference type="EMBL" id="FNNO01000001">
    <property type="protein sequence ID" value="SDW03412.1"/>
    <property type="molecule type" value="Genomic_DNA"/>
</dbReference>
<keyword evidence="3" id="KW-0472">Membrane</keyword>
<keyword evidence="3" id="KW-1133">Transmembrane helix</keyword>
<keyword evidence="1" id="KW-0805">Transcription regulation</keyword>
<evidence type="ECO:0000256" key="1">
    <source>
        <dbReference type="ARBA" id="ARBA00023015"/>
    </source>
</evidence>
<organism evidence="5 6">
    <name type="scientific">Hydrobacter penzbergensis</name>
    <dbReference type="NCBI Taxonomy" id="1235997"/>
    <lineage>
        <taxon>Bacteria</taxon>
        <taxon>Pseudomonadati</taxon>
        <taxon>Bacteroidota</taxon>
        <taxon>Chitinophagia</taxon>
        <taxon>Chitinophagales</taxon>
        <taxon>Chitinophagaceae</taxon>
        <taxon>Hydrobacter</taxon>
    </lineage>
</organism>
<accession>A0A8X8ID53</accession>
<evidence type="ECO:0000256" key="2">
    <source>
        <dbReference type="ARBA" id="ARBA00023163"/>
    </source>
</evidence>
<keyword evidence="3" id="KW-0812">Transmembrane</keyword>
<evidence type="ECO:0000313" key="5">
    <source>
        <dbReference type="EMBL" id="SDW03412.1"/>
    </source>
</evidence>
<comment type="caution">
    <text evidence="5">The sequence shown here is derived from an EMBL/GenBank/DDBJ whole genome shotgun (WGS) entry which is preliminary data.</text>
</comment>
<protein>
    <submittedName>
        <fullName evidence="5">AraC-type DNA-binding protein</fullName>
    </submittedName>
</protein>
<evidence type="ECO:0000313" key="6">
    <source>
        <dbReference type="Proteomes" id="UP000198711"/>
    </source>
</evidence>
<dbReference type="InterPro" id="IPR053142">
    <property type="entry name" value="PchR_regulatory_protein"/>
</dbReference>
<keyword evidence="5" id="KW-0238">DNA-binding</keyword>
<dbReference type="Pfam" id="PF12833">
    <property type="entry name" value="HTH_18"/>
    <property type="match status" value="1"/>
</dbReference>
<evidence type="ECO:0000256" key="3">
    <source>
        <dbReference type="SAM" id="Phobius"/>
    </source>
</evidence>
<sequence>MDTVYQVSENTYLVLPSGYCFVFGIRIVLQSLLVVFPYLMYLNLRQYDLTCLHKARELLIKDFQKKHSIPELASQVGINEYKLKHGFKQIFGMPVMTYLRTERLKQAKTLLEETNLTEAGISKKVGFKSASSFINAFKKEFGVLPHTLRKS</sequence>